<dbReference type="EMBL" id="LJIJ01000024">
    <property type="protein sequence ID" value="ODN05378.1"/>
    <property type="molecule type" value="Genomic_DNA"/>
</dbReference>
<reference evidence="1 2" key="1">
    <citation type="journal article" date="2016" name="Genome Biol. Evol.">
        <title>Gene Family Evolution Reflects Adaptation to Soil Environmental Stressors in the Genome of the Collembolan Orchesella cincta.</title>
        <authorList>
            <person name="Faddeeva-Vakhrusheva A."/>
            <person name="Derks M.F."/>
            <person name="Anvar S.Y."/>
            <person name="Agamennone V."/>
            <person name="Suring W."/>
            <person name="Smit S."/>
            <person name="van Straalen N.M."/>
            <person name="Roelofs D."/>
        </authorList>
    </citation>
    <scope>NUCLEOTIDE SEQUENCE [LARGE SCALE GENOMIC DNA]</scope>
    <source>
        <tissue evidence="1">Mixed pool</tissue>
    </source>
</reference>
<sequence length="338" mass="38162">MATEPTPVFGHWASIEETSLRSCYDVNESMVACLPQVFISVMKCIICDEPLDSTVYGCCKELGHPICKSCYYGCLALLSKKSIRCPFVINDKQKMCGAAIISLNFEVGIPPYWQNYLDNVNLQSACPSSKYGCDFVGQSEIGLMTHSLSCNFKHLRECKFYTEDIKACGASFDTIAALMEHLTIKHNYLLGKKCNQTIRIPFNYSPETAMAKTEDKWSPLVRVPTPYADKRYCLILVDENATSIRIWITDVVPIEHSTENVPYSVKAPVLAVLPDITFPSFTYQFTGKMLPYMTPGFKDAETDIPYFQIPKNFIRPHAQPCDEKGTTFRIFINFDLSV</sequence>
<name>A0A1D2NJC3_ORCCI</name>
<comment type="caution">
    <text evidence="1">The sequence shown here is derived from an EMBL/GenBank/DDBJ whole genome shotgun (WGS) entry which is preliminary data.</text>
</comment>
<dbReference type="AlphaFoldDB" id="A0A1D2NJC3"/>
<evidence type="ECO:0000313" key="2">
    <source>
        <dbReference type="Proteomes" id="UP000094527"/>
    </source>
</evidence>
<protein>
    <submittedName>
        <fullName evidence="1">Uncharacterized protein</fullName>
    </submittedName>
</protein>
<dbReference type="Proteomes" id="UP000094527">
    <property type="component" value="Unassembled WGS sequence"/>
</dbReference>
<gene>
    <name evidence="1" type="ORF">Ocin01_01301</name>
</gene>
<accession>A0A1D2NJC3</accession>
<evidence type="ECO:0000313" key="1">
    <source>
        <dbReference type="EMBL" id="ODN05378.1"/>
    </source>
</evidence>
<proteinExistence type="predicted"/>
<organism evidence="1 2">
    <name type="scientific">Orchesella cincta</name>
    <name type="common">Springtail</name>
    <name type="synonym">Podura cincta</name>
    <dbReference type="NCBI Taxonomy" id="48709"/>
    <lineage>
        <taxon>Eukaryota</taxon>
        <taxon>Metazoa</taxon>
        <taxon>Ecdysozoa</taxon>
        <taxon>Arthropoda</taxon>
        <taxon>Hexapoda</taxon>
        <taxon>Collembola</taxon>
        <taxon>Entomobryomorpha</taxon>
        <taxon>Entomobryoidea</taxon>
        <taxon>Orchesellidae</taxon>
        <taxon>Orchesellinae</taxon>
        <taxon>Orchesella</taxon>
    </lineage>
</organism>
<keyword evidence="2" id="KW-1185">Reference proteome</keyword>